<sequence>MGATDQVTHLVCVTPRMGLLLMTPRVHRQEGAHVCLPTPLTEVQTPPGARESSAVPTARDPLTRALRG</sequence>
<proteinExistence type="predicted"/>
<evidence type="ECO:0000313" key="2">
    <source>
        <dbReference type="EMBL" id="AKZ57935.1"/>
    </source>
</evidence>
<dbReference type="KEGG" id="samb:SAM23877_4890"/>
<name>A0A0K2AXS7_STRA7</name>
<gene>
    <name evidence="2" type="ORF">SAM23877_4890</name>
</gene>
<protein>
    <submittedName>
        <fullName evidence="2">Uncharacterized protein</fullName>
    </submittedName>
</protein>
<dbReference type="Proteomes" id="UP000061018">
    <property type="component" value="Chromosome"/>
</dbReference>
<dbReference type="EMBL" id="CP012382">
    <property type="protein sequence ID" value="AKZ57935.1"/>
    <property type="molecule type" value="Genomic_DNA"/>
</dbReference>
<dbReference type="AlphaFoldDB" id="A0A0K2AXS7"/>
<accession>A0A0K2AXS7</accession>
<reference evidence="3" key="1">
    <citation type="journal article" date="2015" name="J. Biotechnol.">
        <title>Complete genome sequence of Streptomyces ambofaciens ATCC 23877, the spiramycin producer.</title>
        <authorList>
            <person name="Thibessard A."/>
            <person name="Haas D."/>
            <person name="Gerbaud C."/>
            <person name="Aigle B."/>
            <person name="Lautru S."/>
            <person name="Pernodet J.L."/>
            <person name="Leblond P."/>
        </authorList>
    </citation>
    <scope>NUCLEOTIDE SEQUENCE [LARGE SCALE GENOMIC DNA]</scope>
    <source>
        <strain evidence="3">ATCC 23877 / 3486 / DSM 40053 / JCM 4204 / NBRC 12836 / NRRL B-2516</strain>
    </source>
</reference>
<organism evidence="2 3">
    <name type="scientific">Streptomyces ambofaciens (strain ATCC 23877 / 3486 / DSM 40053 / JCM 4204 / NBRC 12836 / NRRL B-2516)</name>
    <dbReference type="NCBI Taxonomy" id="278992"/>
    <lineage>
        <taxon>Bacteria</taxon>
        <taxon>Bacillati</taxon>
        <taxon>Actinomycetota</taxon>
        <taxon>Actinomycetes</taxon>
        <taxon>Kitasatosporales</taxon>
        <taxon>Streptomycetaceae</taxon>
        <taxon>Streptomyces</taxon>
    </lineage>
</organism>
<feature type="region of interest" description="Disordered" evidence="1">
    <location>
        <begin position="39"/>
        <end position="68"/>
    </location>
</feature>
<evidence type="ECO:0000313" key="3">
    <source>
        <dbReference type="Proteomes" id="UP000061018"/>
    </source>
</evidence>
<evidence type="ECO:0000256" key="1">
    <source>
        <dbReference type="SAM" id="MobiDB-lite"/>
    </source>
</evidence>